<evidence type="ECO:0000313" key="6">
    <source>
        <dbReference type="Proteomes" id="UP000266188"/>
    </source>
</evidence>
<evidence type="ECO:0000256" key="2">
    <source>
        <dbReference type="SAM" id="MobiDB-lite"/>
    </source>
</evidence>
<feature type="compositionally biased region" description="Basic and acidic residues" evidence="2">
    <location>
        <begin position="25"/>
        <end position="36"/>
    </location>
</feature>
<organism evidence="5 6">
    <name type="scientific">Aspergillus sclerotialis</name>
    <dbReference type="NCBI Taxonomy" id="2070753"/>
    <lineage>
        <taxon>Eukaryota</taxon>
        <taxon>Fungi</taxon>
        <taxon>Dikarya</taxon>
        <taxon>Ascomycota</taxon>
        <taxon>Pezizomycotina</taxon>
        <taxon>Eurotiomycetes</taxon>
        <taxon>Eurotiomycetidae</taxon>
        <taxon>Eurotiales</taxon>
        <taxon>Aspergillaceae</taxon>
        <taxon>Aspergillus</taxon>
        <taxon>Aspergillus subgen. Polypaecilum</taxon>
    </lineage>
</organism>
<dbReference type="SUPFAM" id="SSF50685">
    <property type="entry name" value="Barwin-like endoglucanases"/>
    <property type="match status" value="1"/>
</dbReference>
<dbReference type="InterPro" id="IPR051477">
    <property type="entry name" value="Expansin_CellWall"/>
</dbReference>
<dbReference type="STRING" id="2070753.A0A3A2ZHT9"/>
<dbReference type="Gene3D" id="2.40.40.10">
    <property type="entry name" value="RlpA-like domain"/>
    <property type="match status" value="1"/>
</dbReference>
<sequence>MSFADEKDIERPVSPISPNSPGAVDHNKPLPELKELDFHHPKNFSAPVPKRKPVPIAAGANYENGDGIKNYKASPRSIPQWLNWRQFSRRKRIVIVGAITAIVLIALIIGLAVGLTVGKGHKNLPLPTSHGGPYEGDLTYYDPALGSCGISSTNSDMICAVSHVLFDAASRGPNPNENPLCGMKIRVKRNGKSVDVKIVDRCVGCKETDLDVSRSAFKQLADIDQGRVLMEWSWLENSPVQVS</sequence>
<evidence type="ECO:0000259" key="4">
    <source>
        <dbReference type="Pfam" id="PF03330"/>
    </source>
</evidence>
<dbReference type="CDD" id="cd22191">
    <property type="entry name" value="DPBB_RlpA_EXP_N-like"/>
    <property type="match status" value="1"/>
</dbReference>
<dbReference type="PANTHER" id="PTHR31836:SF27">
    <property type="entry name" value="RLPA-LIKE PROTEIN DOUBLE-PSI BETA-BARREL DOMAIN-CONTAINING PROTEIN"/>
    <property type="match status" value="1"/>
</dbReference>
<reference evidence="6" key="1">
    <citation type="submission" date="2017-02" db="EMBL/GenBank/DDBJ databases">
        <authorList>
            <person name="Tafer H."/>
            <person name="Lopandic K."/>
        </authorList>
    </citation>
    <scope>NUCLEOTIDE SEQUENCE [LARGE SCALE GENOMIC DNA]</scope>
    <source>
        <strain evidence="6">CBS 366.77</strain>
    </source>
</reference>
<dbReference type="InterPro" id="IPR009009">
    <property type="entry name" value="RlpA-like_DPBB"/>
</dbReference>
<evidence type="ECO:0000256" key="3">
    <source>
        <dbReference type="SAM" id="Phobius"/>
    </source>
</evidence>
<gene>
    <name evidence="5" type="ORF">PHISCL_05804</name>
</gene>
<proteinExistence type="predicted"/>
<keyword evidence="3" id="KW-0472">Membrane</keyword>
<dbReference type="Proteomes" id="UP000266188">
    <property type="component" value="Unassembled WGS sequence"/>
</dbReference>
<dbReference type="InterPro" id="IPR036908">
    <property type="entry name" value="RlpA-like_sf"/>
</dbReference>
<comment type="caution">
    <text evidence="5">The sequence shown here is derived from an EMBL/GenBank/DDBJ whole genome shotgun (WGS) entry which is preliminary data.</text>
</comment>
<keyword evidence="3" id="KW-1133">Transmembrane helix</keyword>
<evidence type="ECO:0000313" key="5">
    <source>
        <dbReference type="EMBL" id="RJE21853.1"/>
    </source>
</evidence>
<dbReference type="Pfam" id="PF03330">
    <property type="entry name" value="DPBB_1"/>
    <property type="match status" value="1"/>
</dbReference>
<dbReference type="OrthoDB" id="623670at2759"/>
<name>A0A3A2ZHT9_9EURO</name>
<keyword evidence="1" id="KW-0732">Signal</keyword>
<feature type="transmembrane region" description="Helical" evidence="3">
    <location>
        <begin position="93"/>
        <end position="117"/>
    </location>
</feature>
<keyword evidence="6" id="KW-1185">Reference proteome</keyword>
<accession>A0A3A2ZHT9</accession>
<dbReference type="EMBL" id="MVGC01000201">
    <property type="protein sequence ID" value="RJE21853.1"/>
    <property type="molecule type" value="Genomic_DNA"/>
</dbReference>
<dbReference type="AlphaFoldDB" id="A0A3A2ZHT9"/>
<feature type="compositionally biased region" description="Basic and acidic residues" evidence="2">
    <location>
        <begin position="1"/>
        <end position="11"/>
    </location>
</feature>
<feature type="domain" description="RlpA-like protein double-psi beta-barrel" evidence="4">
    <location>
        <begin position="181"/>
        <end position="230"/>
    </location>
</feature>
<feature type="region of interest" description="Disordered" evidence="2">
    <location>
        <begin position="1"/>
        <end position="36"/>
    </location>
</feature>
<dbReference type="PANTHER" id="PTHR31836">
    <property type="match status" value="1"/>
</dbReference>
<keyword evidence="3" id="KW-0812">Transmembrane</keyword>
<protein>
    <submittedName>
        <fullName evidence="5">Riboflavin aldehyde-forming enzyme</fullName>
    </submittedName>
</protein>
<evidence type="ECO:0000256" key="1">
    <source>
        <dbReference type="ARBA" id="ARBA00022729"/>
    </source>
</evidence>